<dbReference type="InterPro" id="IPR042618">
    <property type="entry name" value="IQCG"/>
</dbReference>
<dbReference type="Proteomes" id="UP000694925">
    <property type="component" value="Unplaced"/>
</dbReference>
<gene>
    <name evidence="12" type="primary">LOC108624969</name>
</gene>
<evidence type="ECO:0000256" key="5">
    <source>
        <dbReference type="ARBA" id="ARBA00022846"/>
    </source>
</evidence>
<evidence type="ECO:0000256" key="8">
    <source>
        <dbReference type="ARBA" id="ARBA00023273"/>
    </source>
</evidence>
<dbReference type="InterPro" id="IPR000048">
    <property type="entry name" value="IQ_motif_EF-hand-BS"/>
</dbReference>
<feature type="coiled-coil region" evidence="10">
    <location>
        <begin position="143"/>
        <end position="170"/>
    </location>
</feature>
<evidence type="ECO:0000256" key="9">
    <source>
        <dbReference type="ARBA" id="ARBA00032183"/>
    </source>
</evidence>
<keyword evidence="11" id="KW-1185">Reference proteome</keyword>
<keyword evidence="6" id="KW-0969">Cilium</keyword>
<protein>
    <recommendedName>
        <fullName evidence="3">Dynein regulatory complex protein 9</fullName>
    </recommendedName>
    <alternativeName>
        <fullName evidence="9">IQ domain-containing protein G</fullName>
    </alternativeName>
</protein>
<dbReference type="SMART" id="SM00015">
    <property type="entry name" value="IQ"/>
    <property type="match status" value="1"/>
</dbReference>
<comment type="similarity">
    <text evidence="2">Belongs to the DRC9 family.</text>
</comment>
<keyword evidence="8" id="KW-0966">Cell projection</keyword>
<feature type="coiled-coil region" evidence="10">
    <location>
        <begin position="247"/>
        <end position="305"/>
    </location>
</feature>
<accession>A0AAJ7S1U0</accession>
<evidence type="ECO:0000256" key="7">
    <source>
        <dbReference type="ARBA" id="ARBA00023212"/>
    </source>
</evidence>
<proteinExistence type="inferred from homology"/>
<dbReference type="GeneID" id="108624969"/>
<dbReference type="GO" id="GO:0031514">
    <property type="term" value="C:motile cilium"/>
    <property type="evidence" value="ECO:0007669"/>
    <property type="project" value="TreeGrafter"/>
</dbReference>
<dbReference type="CDD" id="cd23766">
    <property type="entry name" value="IQCG"/>
    <property type="match status" value="1"/>
</dbReference>
<dbReference type="Pfam" id="PF00612">
    <property type="entry name" value="IQ"/>
    <property type="match status" value="1"/>
</dbReference>
<evidence type="ECO:0000313" key="11">
    <source>
        <dbReference type="Proteomes" id="UP000694925"/>
    </source>
</evidence>
<evidence type="ECO:0000256" key="1">
    <source>
        <dbReference type="ARBA" id="ARBA00004611"/>
    </source>
</evidence>
<evidence type="ECO:0000256" key="4">
    <source>
        <dbReference type="ARBA" id="ARBA00022490"/>
    </source>
</evidence>
<evidence type="ECO:0000256" key="6">
    <source>
        <dbReference type="ARBA" id="ARBA00023069"/>
    </source>
</evidence>
<dbReference type="KEGG" id="ccal:108624969"/>
<reference evidence="12" key="1">
    <citation type="submission" date="2025-08" db="UniProtKB">
        <authorList>
            <consortium name="RefSeq"/>
        </authorList>
    </citation>
    <scope>IDENTIFICATION</scope>
    <source>
        <tissue evidence="12">Whole body</tissue>
    </source>
</reference>
<dbReference type="GO" id="GO:0044782">
    <property type="term" value="P:cilium organization"/>
    <property type="evidence" value="ECO:0007669"/>
    <property type="project" value="TreeGrafter"/>
</dbReference>
<keyword evidence="4" id="KW-0963">Cytoplasm</keyword>
<dbReference type="Gene3D" id="1.20.5.190">
    <property type="match status" value="1"/>
</dbReference>
<comment type="subcellular location">
    <subcellularLocation>
        <location evidence="1">Cytoplasm</location>
        <location evidence="1">Cytoskeleton</location>
        <location evidence="1">Flagellum axoneme</location>
    </subcellularLocation>
</comment>
<name>A0AAJ7S1U0_9HYME</name>
<dbReference type="AlphaFoldDB" id="A0AAJ7S1U0"/>
<keyword evidence="10" id="KW-0175">Coiled coil</keyword>
<keyword evidence="5" id="KW-0282">Flagellum</keyword>
<evidence type="ECO:0000256" key="3">
    <source>
        <dbReference type="ARBA" id="ARBA00013738"/>
    </source>
</evidence>
<sequence>MAVPANSLRFSINERPTILAKLEEFTNVLAIYHGTLEESVPSHDDLLDCLTLDTDDFQTVDDGEIKEARERVVRRRIYENSLYMMNVMEELKAEISEEGTFTILSTEIDKITTREEEMGVLLSEQETLRNAVAELQNAVAGEKSTNEGERKRMLNELAEAQRNVEKLKLIADAELEYVTEWEKTRYEQSSLRRDMEIEKFEKILNERRTREKNQLTVHGELTKFLILDTAAIEERTREWEERYVGEKEAYKKEILRLRIEIETVQKKLDELEQEYRCNQEFIDAYLAEKEAVERARERRERMEKSAIKIQAWWRGVMVRRKLGPYRPAEKKKKRPKTKK</sequence>
<keyword evidence="7" id="KW-0206">Cytoskeleton</keyword>
<dbReference type="PROSITE" id="PS50096">
    <property type="entry name" value="IQ"/>
    <property type="match status" value="1"/>
</dbReference>
<dbReference type="PANTHER" id="PTHR14871">
    <property type="entry name" value="DYNEIN REGULATORY COMPLEX PROTEIN 9"/>
    <property type="match status" value="1"/>
</dbReference>
<dbReference type="PANTHER" id="PTHR14871:SF1">
    <property type="entry name" value="DYNEIN REGULATORY COMPLEX PROTEIN 9"/>
    <property type="match status" value="1"/>
</dbReference>
<dbReference type="GO" id="GO:0005737">
    <property type="term" value="C:cytoplasm"/>
    <property type="evidence" value="ECO:0007669"/>
    <property type="project" value="TreeGrafter"/>
</dbReference>
<evidence type="ECO:0000313" key="12">
    <source>
        <dbReference type="RefSeq" id="XP_026669378.1"/>
    </source>
</evidence>
<organism evidence="11 12">
    <name type="scientific">Ceratina calcarata</name>
    <dbReference type="NCBI Taxonomy" id="156304"/>
    <lineage>
        <taxon>Eukaryota</taxon>
        <taxon>Metazoa</taxon>
        <taxon>Ecdysozoa</taxon>
        <taxon>Arthropoda</taxon>
        <taxon>Hexapoda</taxon>
        <taxon>Insecta</taxon>
        <taxon>Pterygota</taxon>
        <taxon>Neoptera</taxon>
        <taxon>Endopterygota</taxon>
        <taxon>Hymenoptera</taxon>
        <taxon>Apocrita</taxon>
        <taxon>Aculeata</taxon>
        <taxon>Apoidea</taxon>
        <taxon>Anthophila</taxon>
        <taxon>Apidae</taxon>
        <taxon>Ceratina</taxon>
        <taxon>Zadontomerus</taxon>
    </lineage>
</organism>
<evidence type="ECO:0000256" key="10">
    <source>
        <dbReference type="SAM" id="Coils"/>
    </source>
</evidence>
<evidence type="ECO:0000256" key="2">
    <source>
        <dbReference type="ARBA" id="ARBA00008222"/>
    </source>
</evidence>
<dbReference type="RefSeq" id="XP_026669378.1">
    <property type="nucleotide sequence ID" value="XM_026813577.1"/>
</dbReference>